<name>A0A5N6LW84_9ASTR</name>
<dbReference type="Proteomes" id="UP000326396">
    <property type="component" value="Linkage Group LG8"/>
</dbReference>
<evidence type="ECO:0000313" key="2">
    <source>
        <dbReference type="EMBL" id="KAD2805873.1"/>
    </source>
</evidence>
<dbReference type="EMBL" id="SZYD01000018">
    <property type="protein sequence ID" value="KAD2805873.1"/>
    <property type="molecule type" value="Genomic_DNA"/>
</dbReference>
<dbReference type="AlphaFoldDB" id="A0A5N6LW84"/>
<protein>
    <submittedName>
        <fullName evidence="2">Uncharacterized protein</fullName>
    </submittedName>
</protein>
<feature type="compositionally biased region" description="Low complexity" evidence="1">
    <location>
        <begin position="150"/>
        <end position="186"/>
    </location>
</feature>
<proteinExistence type="predicted"/>
<sequence length="303" mass="33200">MEVVPPANPTDFDFNSSAYATAPLTPRLIIGAPTRSISGESYREFDQLMSLDDSHQSNCNSQATVPFAWEEKPGVPKSTTDLFTKEFAFHVGGESYVSADDLFHGGMIMTKPLDIEPPSATMQNKNLERERGRERNSSGLPSSRSRRTRSLPPIRAFEQPPALATATANTTPPTFSSTSAALSASGSGKGSKKWSFKDLFLFRSASDGRALDRDPLKKYSATFRKHDEDCRNSNLGDRSGSGSGSKRRGRVSAHELHYTVNRAVSNDMKKKTFLPYKQGILGRLAFNPTVHALSNGFGSFHNN</sequence>
<gene>
    <name evidence="2" type="ORF">E3N88_39250</name>
</gene>
<feature type="compositionally biased region" description="Basic and acidic residues" evidence="1">
    <location>
        <begin position="126"/>
        <end position="136"/>
    </location>
</feature>
<dbReference type="PANTHER" id="PTHR33095:SF14">
    <property type="entry name" value="AR781"/>
    <property type="match status" value="1"/>
</dbReference>
<comment type="caution">
    <text evidence="2">The sequence shown here is derived from an EMBL/GenBank/DDBJ whole genome shotgun (WGS) entry which is preliminary data.</text>
</comment>
<dbReference type="InterPro" id="IPR012442">
    <property type="entry name" value="DUF1645_plant"/>
</dbReference>
<keyword evidence="3" id="KW-1185">Reference proteome</keyword>
<organism evidence="2 3">
    <name type="scientific">Mikania micrantha</name>
    <name type="common">bitter vine</name>
    <dbReference type="NCBI Taxonomy" id="192012"/>
    <lineage>
        <taxon>Eukaryota</taxon>
        <taxon>Viridiplantae</taxon>
        <taxon>Streptophyta</taxon>
        <taxon>Embryophyta</taxon>
        <taxon>Tracheophyta</taxon>
        <taxon>Spermatophyta</taxon>
        <taxon>Magnoliopsida</taxon>
        <taxon>eudicotyledons</taxon>
        <taxon>Gunneridae</taxon>
        <taxon>Pentapetalae</taxon>
        <taxon>asterids</taxon>
        <taxon>campanulids</taxon>
        <taxon>Asterales</taxon>
        <taxon>Asteraceae</taxon>
        <taxon>Asteroideae</taxon>
        <taxon>Heliantheae alliance</taxon>
        <taxon>Eupatorieae</taxon>
        <taxon>Mikania</taxon>
    </lineage>
</organism>
<dbReference type="PANTHER" id="PTHR33095">
    <property type="entry name" value="OS07G0619500 PROTEIN"/>
    <property type="match status" value="1"/>
</dbReference>
<feature type="region of interest" description="Disordered" evidence="1">
    <location>
        <begin position="125"/>
        <end position="192"/>
    </location>
</feature>
<evidence type="ECO:0000256" key="1">
    <source>
        <dbReference type="SAM" id="MobiDB-lite"/>
    </source>
</evidence>
<evidence type="ECO:0000313" key="3">
    <source>
        <dbReference type="Proteomes" id="UP000326396"/>
    </source>
</evidence>
<reference evidence="2 3" key="1">
    <citation type="submission" date="2019-05" db="EMBL/GenBank/DDBJ databases">
        <title>Mikania micrantha, genome provides insights into the molecular mechanism of rapid growth.</title>
        <authorList>
            <person name="Liu B."/>
        </authorList>
    </citation>
    <scope>NUCLEOTIDE SEQUENCE [LARGE SCALE GENOMIC DNA]</scope>
    <source>
        <strain evidence="2">NLD-2019</strain>
        <tissue evidence="2">Leaf</tissue>
    </source>
</reference>
<dbReference type="OrthoDB" id="667051at2759"/>
<accession>A0A5N6LW84</accession>
<feature type="region of interest" description="Disordered" evidence="1">
    <location>
        <begin position="228"/>
        <end position="252"/>
    </location>
</feature>
<dbReference type="Pfam" id="PF07816">
    <property type="entry name" value="DUF1645"/>
    <property type="match status" value="1"/>
</dbReference>